<evidence type="ECO:0000259" key="7">
    <source>
        <dbReference type="Pfam" id="PF17827"/>
    </source>
</evidence>
<dbReference type="EMBL" id="CP098400">
    <property type="protein sequence ID" value="URW80074.1"/>
    <property type="molecule type" value="Genomic_DNA"/>
</dbReference>
<organism evidence="8 9">
    <name type="scientific">Xiashengella succiniciproducens</name>
    <dbReference type="NCBI Taxonomy" id="2949635"/>
    <lineage>
        <taxon>Bacteria</taxon>
        <taxon>Pseudomonadati</taxon>
        <taxon>Bacteroidota</taxon>
        <taxon>Bacteroidia</taxon>
        <taxon>Marinilabiliales</taxon>
        <taxon>Marinilabiliaceae</taxon>
        <taxon>Xiashengella</taxon>
    </lineage>
</organism>
<dbReference type="CDD" id="cd02440">
    <property type="entry name" value="AdoMet_MTases"/>
    <property type="match status" value="1"/>
</dbReference>
<evidence type="ECO:0000313" key="8">
    <source>
        <dbReference type="EMBL" id="URW80074.1"/>
    </source>
</evidence>
<comment type="similarity">
    <text evidence="5">Belongs to the protein N5-glutamine methyltransferase family. PrmC subfamily.</text>
</comment>
<dbReference type="NCBIfam" id="TIGR03534">
    <property type="entry name" value="RF_mod_PrmC"/>
    <property type="match status" value="1"/>
</dbReference>
<dbReference type="Gene3D" id="1.10.8.10">
    <property type="entry name" value="DNA helicase RuvA subunit, C-terminal domain"/>
    <property type="match status" value="1"/>
</dbReference>
<feature type="binding site" evidence="5">
    <location>
        <position position="188"/>
    </location>
    <ligand>
        <name>S-adenosyl-L-methionine</name>
        <dbReference type="ChEBI" id="CHEBI:59789"/>
    </ligand>
</feature>
<dbReference type="InterPro" id="IPR007848">
    <property type="entry name" value="Small_mtfrase_dom"/>
</dbReference>
<dbReference type="Gene3D" id="3.40.50.150">
    <property type="entry name" value="Vaccinia Virus protein VP39"/>
    <property type="match status" value="1"/>
</dbReference>
<gene>
    <name evidence="5 8" type="primary">prmC</name>
    <name evidence="8" type="ORF">M9189_01705</name>
</gene>
<dbReference type="HAMAP" id="MF_02126">
    <property type="entry name" value="RF_methyltr_PrmC"/>
    <property type="match status" value="1"/>
</dbReference>
<name>A0A9J6ZQC2_9BACT</name>
<comment type="caution">
    <text evidence="5">Lacks conserved residue(s) required for the propagation of feature annotation.</text>
</comment>
<keyword evidence="2 5" id="KW-0808">Transferase</keyword>
<dbReference type="GO" id="GO:0102559">
    <property type="term" value="F:peptide chain release factor N(5)-glutamine methyltransferase activity"/>
    <property type="evidence" value="ECO:0007669"/>
    <property type="project" value="UniProtKB-EC"/>
</dbReference>
<feature type="binding site" evidence="5">
    <location>
        <begin position="188"/>
        <end position="191"/>
    </location>
    <ligand>
        <name>substrate</name>
    </ligand>
</feature>
<evidence type="ECO:0000256" key="4">
    <source>
        <dbReference type="ARBA" id="ARBA00048391"/>
    </source>
</evidence>
<dbReference type="KEGG" id="alkq:M9189_01705"/>
<dbReference type="RefSeq" id="WP_250724186.1">
    <property type="nucleotide sequence ID" value="NZ_CP098400.1"/>
</dbReference>
<comment type="function">
    <text evidence="5">Methylates the class 1 translation termination release factors RF1/PrfA and RF2/PrfB on the glutamine residue of the universally conserved GGQ motif.</text>
</comment>
<proteinExistence type="inferred from homology"/>
<comment type="catalytic activity">
    <reaction evidence="4 5">
        <text>L-glutaminyl-[peptide chain release factor] + S-adenosyl-L-methionine = N(5)-methyl-L-glutaminyl-[peptide chain release factor] + S-adenosyl-L-homocysteine + H(+)</text>
        <dbReference type="Rhea" id="RHEA:42896"/>
        <dbReference type="Rhea" id="RHEA-COMP:10271"/>
        <dbReference type="Rhea" id="RHEA-COMP:10272"/>
        <dbReference type="ChEBI" id="CHEBI:15378"/>
        <dbReference type="ChEBI" id="CHEBI:30011"/>
        <dbReference type="ChEBI" id="CHEBI:57856"/>
        <dbReference type="ChEBI" id="CHEBI:59789"/>
        <dbReference type="ChEBI" id="CHEBI:61891"/>
        <dbReference type="EC" id="2.1.1.297"/>
    </reaction>
</comment>
<dbReference type="Pfam" id="PF17827">
    <property type="entry name" value="PrmC_N"/>
    <property type="match status" value="1"/>
</dbReference>
<feature type="binding site" evidence="5">
    <location>
        <begin position="121"/>
        <end position="125"/>
    </location>
    <ligand>
        <name>S-adenosyl-L-methionine</name>
        <dbReference type="ChEBI" id="CHEBI:59789"/>
    </ligand>
</feature>
<dbReference type="GO" id="GO:0032259">
    <property type="term" value="P:methylation"/>
    <property type="evidence" value="ECO:0007669"/>
    <property type="project" value="UniProtKB-KW"/>
</dbReference>
<dbReference type="PROSITE" id="PS00092">
    <property type="entry name" value="N6_MTASE"/>
    <property type="match status" value="1"/>
</dbReference>
<dbReference type="InterPro" id="IPR040758">
    <property type="entry name" value="PrmC_N"/>
</dbReference>
<dbReference type="InterPro" id="IPR002052">
    <property type="entry name" value="DNA_methylase_N6_adenine_CS"/>
</dbReference>
<keyword evidence="3 5" id="KW-0949">S-adenosyl-L-methionine</keyword>
<keyword evidence="1 5" id="KW-0489">Methyltransferase</keyword>
<dbReference type="InterPro" id="IPR029063">
    <property type="entry name" value="SAM-dependent_MTases_sf"/>
</dbReference>
<dbReference type="Pfam" id="PF05175">
    <property type="entry name" value="MTS"/>
    <property type="match status" value="1"/>
</dbReference>
<evidence type="ECO:0000256" key="3">
    <source>
        <dbReference type="ARBA" id="ARBA00022691"/>
    </source>
</evidence>
<evidence type="ECO:0000313" key="9">
    <source>
        <dbReference type="Proteomes" id="UP001056426"/>
    </source>
</evidence>
<dbReference type="InterPro" id="IPR004556">
    <property type="entry name" value="HemK-like"/>
</dbReference>
<feature type="binding site" evidence="5">
    <location>
        <position position="144"/>
    </location>
    <ligand>
        <name>S-adenosyl-L-methionine</name>
        <dbReference type="ChEBI" id="CHEBI:59789"/>
    </ligand>
</feature>
<dbReference type="InterPro" id="IPR050320">
    <property type="entry name" value="N5-glutamine_MTase"/>
</dbReference>
<dbReference type="PANTHER" id="PTHR18895">
    <property type="entry name" value="HEMK METHYLTRANSFERASE"/>
    <property type="match status" value="1"/>
</dbReference>
<sequence length="283" mass="33045">MNTVTALSRYIKEQLADTHQQGEVDQFILRIFDHLRSFTRLDLIMKRNERLSEEEVNYIREAVLRLKNHEPVQYVLGHTEFMGIELVVNEKVLIPRPETEELVAWILDDHLNDNFSLLDIGTGSGCIPITIKKRRPGAQIEAWDICPDALDVACCNARRNEADIRFEVRDIFNFRKYNISTKDIIVSNPPYVTVKEIPLMQPNVLKYEPEVALFVEDDKPLKYYEAIGEMAIDFLKPGGCLYFEINEAYSREVCALLENYGFVQVERRKDINGRWRMVRAYRP</sequence>
<evidence type="ECO:0000256" key="1">
    <source>
        <dbReference type="ARBA" id="ARBA00022603"/>
    </source>
</evidence>
<dbReference type="SUPFAM" id="SSF53335">
    <property type="entry name" value="S-adenosyl-L-methionine-dependent methyltransferases"/>
    <property type="match status" value="1"/>
</dbReference>
<dbReference type="Proteomes" id="UP001056426">
    <property type="component" value="Chromosome"/>
</dbReference>
<dbReference type="EC" id="2.1.1.297" evidence="5"/>
<dbReference type="AlphaFoldDB" id="A0A9J6ZQC2"/>
<evidence type="ECO:0000259" key="6">
    <source>
        <dbReference type="Pfam" id="PF05175"/>
    </source>
</evidence>
<feature type="domain" description="Methyltransferase small" evidence="6">
    <location>
        <begin position="108"/>
        <end position="196"/>
    </location>
</feature>
<reference evidence="8" key="1">
    <citation type="submission" date="2022-05" db="EMBL/GenBank/DDBJ databases">
        <authorList>
            <person name="Sun X."/>
        </authorList>
    </citation>
    <scope>NUCLEOTIDE SEQUENCE</scope>
    <source>
        <strain evidence="8">Ai-910</strain>
    </source>
</reference>
<reference evidence="8" key="2">
    <citation type="submission" date="2022-06" db="EMBL/GenBank/DDBJ databases">
        <title>Xiashengella guii gen. nov. sp. nov., a bacterium isolated form anaerobic digestion tank.</title>
        <authorList>
            <person name="Huang H."/>
        </authorList>
    </citation>
    <scope>NUCLEOTIDE SEQUENCE</scope>
    <source>
        <strain evidence="8">Ai-910</strain>
    </source>
</reference>
<dbReference type="NCBIfam" id="TIGR00536">
    <property type="entry name" value="hemK_fam"/>
    <property type="match status" value="1"/>
</dbReference>
<protein>
    <recommendedName>
        <fullName evidence="5">Release factor glutamine methyltransferase</fullName>
        <shortName evidence="5">RF MTase</shortName>
        <ecNumber evidence="5">2.1.1.297</ecNumber>
    </recommendedName>
    <alternativeName>
        <fullName evidence="5">N5-glutamine methyltransferase PrmC</fullName>
    </alternativeName>
    <alternativeName>
        <fullName evidence="5">Protein-(glutamine-N5) MTase PrmC</fullName>
    </alternativeName>
    <alternativeName>
        <fullName evidence="5">Protein-glutamine N-methyltransferase PrmC</fullName>
    </alternativeName>
</protein>
<evidence type="ECO:0000256" key="2">
    <source>
        <dbReference type="ARBA" id="ARBA00022679"/>
    </source>
</evidence>
<dbReference type="GO" id="GO:0003676">
    <property type="term" value="F:nucleic acid binding"/>
    <property type="evidence" value="ECO:0007669"/>
    <property type="project" value="InterPro"/>
</dbReference>
<accession>A0A9J6ZQC2</accession>
<dbReference type="PANTHER" id="PTHR18895:SF74">
    <property type="entry name" value="MTRF1L RELEASE FACTOR GLUTAMINE METHYLTRANSFERASE"/>
    <property type="match status" value="1"/>
</dbReference>
<keyword evidence="9" id="KW-1185">Reference proteome</keyword>
<evidence type="ECO:0000256" key="5">
    <source>
        <dbReference type="HAMAP-Rule" id="MF_02126"/>
    </source>
</evidence>
<feature type="domain" description="Release factor glutamine methyltransferase N-terminal" evidence="7">
    <location>
        <begin position="31"/>
        <end position="77"/>
    </location>
</feature>
<dbReference type="InterPro" id="IPR019874">
    <property type="entry name" value="RF_methyltr_PrmC"/>
</dbReference>